<reference evidence="1 2" key="1">
    <citation type="submission" date="2017-02" db="EMBL/GenBank/DDBJ databases">
        <authorList>
            <person name="Peterson S.W."/>
        </authorList>
    </citation>
    <scope>NUCLEOTIDE SEQUENCE [LARGE SCALE GENOMIC DNA]</scope>
    <source>
        <strain evidence="1 2">S285</strain>
    </source>
</reference>
<sequence>MAEAKERRQLSAPVRRRSARRFDDCRGFDESAEILLMQAPAGERRQLKLSGVSSKITGRCFILARSGRMAVARMRLRSRKAARAGTLARAGRLSFFGE</sequence>
<evidence type="ECO:0000313" key="2">
    <source>
        <dbReference type="Proteomes" id="UP000193978"/>
    </source>
</evidence>
<accession>A0A1W6MU93</accession>
<evidence type="ECO:0000313" key="1">
    <source>
        <dbReference type="EMBL" id="ARN81174.1"/>
    </source>
</evidence>
<keyword evidence="2" id="KW-1185">Reference proteome</keyword>
<protein>
    <submittedName>
        <fullName evidence="1">Uncharacterized protein</fullName>
    </submittedName>
</protein>
<gene>
    <name evidence="1" type="ORF">B1812_08855</name>
</gene>
<dbReference type="Proteomes" id="UP000193978">
    <property type="component" value="Chromosome"/>
</dbReference>
<name>A0A1W6MU93_9HYPH</name>
<organism evidence="1 2">
    <name type="scientific">Methylocystis bryophila</name>
    <dbReference type="NCBI Taxonomy" id="655015"/>
    <lineage>
        <taxon>Bacteria</taxon>
        <taxon>Pseudomonadati</taxon>
        <taxon>Pseudomonadota</taxon>
        <taxon>Alphaproteobacteria</taxon>
        <taxon>Hyphomicrobiales</taxon>
        <taxon>Methylocystaceae</taxon>
        <taxon>Methylocystis</taxon>
    </lineage>
</organism>
<dbReference type="EMBL" id="CP019948">
    <property type="protein sequence ID" value="ARN81174.1"/>
    <property type="molecule type" value="Genomic_DNA"/>
</dbReference>
<dbReference type="AlphaFoldDB" id="A0A1W6MU93"/>
<dbReference type="KEGG" id="mbry:B1812_08855"/>
<proteinExistence type="predicted"/>